<dbReference type="Proteomes" id="UP001163603">
    <property type="component" value="Chromosome 4"/>
</dbReference>
<evidence type="ECO:0000313" key="2">
    <source>
        <dbReference type="Proteomes" id="UP001163603"/>
    </source>
</evidence>
<dbReference type="EMBL" id="CM047739">
    <property type="protein sequence ID" value="KAJ0043336.1"/>
    <property type="molecule type" value="Genomic_DNA"/>
</dbReference>
<gene>
    <name evidence="1" type="ORF">Pint_19383</name>
</gene>
<evidence type="ECO:0000313" key="1">
    <source>
        <dbReference type="EMBL" id="KAJ0043336.1"/>
    </source>
</evidence>
<proteinExistence type="predicted"/>
<sequence length="106" mass="11528">MIMYHGAQGGLGYAVTASVAIGGLFNSVGCTIIITHCLSTIRSANADRRRLKWKMKMVSTYTSLVLLQQTHEKGQTTQDTVGINVNASTRHSPSSSSSFDINPRQR</sequence>
<comment type="caution">
    <text evidence="1">The sequence shown here is derived from an EMBL/GenBank/DDBJ whole genome shotgun (WGS) entry which is preliminary data.</text>
</comment>
<organism evidence="1 2">
    <name type="scientific">Pistacia integerrima</name>
    <dbReference type="NCBI Taxonomy" id="434235"/>
    <lineage>
        <taxon>Eukaryota</taxon>
        <taxon>Viridiplantae</taxon>
        <taxon>Streptophyta</taxon>
        <taxon>Embryophyta</taxon>
        <taxon>Tracheophyta</taxon>
        <taxon>Spermatophyta</taxon>
        <taxon>Magnoliopsida</taxon>
        <taxon>eudicotyledons</taxon>
        <taxon>Gunneridae</taxon>
        <taxon>Pentapetalae</taxon>
        <taxon>rosids</taxon>
        <taxon>malvids</taxon>
        <taxon>Sapindales</taxon>
        <taxon>Anacardiaceae</taxon>
        <taxon>Pistacia</taxon>
    </lineage>
</organism>
<protein>
    <submittedName>
        <fullName evidence="1">Uncharacterized protein</fullName>
    </submittedName>
</protein>
<keyword evidence="2" id="KW-1185">Reference proteome</keyword>
<name>A0ACC0YYI5_9ROSI</name>
<reference evidence="2" key="1">
    <citation type="journal article" date="2023" name="G3 (Bethesda)">
        <title>Genome assembly and association tests identify interacting loci associated with vigor, precocity, and sex in interspecific pistachio rootstocks.</title>
        <authorList>
            <person name="Palmer W."/>
            <person name="Jacygrad E."/>
            <person name="Sagayaradj S."/>
            <person name="Cavanaugh K."/>
            <person name="Han R."/>
            <person name="Bertier L."/>
            <person name="Beede B."/>
            <person name="Kafkas S."/>
            <person name="Golino D."/>
            <person name="Preece J."/>
            <person name="Michelmore R."/>
        </authorList>
    </citation>
    <scope>NUCLEOTIDE SEQUENCE [LARGE SCALE GENOMIC DNA]</scope>
</reference>
<accession>A0ACC0YYI5</accession>